<name>D2I234_AILME</name>
<evidence type="ECO:0000313" key="2">
    <source>
        <dbReference type="EMBL" id="EFB19883.1"/>
    </source>
</evidence>
<dbReference type="AlphaFoldDB" id="D2I234"/>
<feature type="transmembrane region" description="Helical" evidence="1">
    <location>
        <begin position="179"/>
        <end position="202"/>
    </location>
</feature>
<organism evidence="2">
    <name type="scientific">Ailuropoda melanoleuca</name>
    <name type="common">Giant panda</name>
    <dbReference type="NCBI Taxonomy" id="9646"/>
    <lineage>
        <taxon>Eukaryota</taxon>
        <taxon>Metazoa</taxon>
        <taxon>Chordata</taxon>
        <taxon>Craniata</taxon>
        <taxon>Vertebrata</taxon>
        <taxon>Euteleostomi</taxon>
        <taxon>Mammalia</taxon>
        <taxon>Eutheria</taxon>
        <taxon>Laurasiatheria</taxon>
        <taxon>Carnivora</taxon>
        <taxon>Caniformia</taxon>
        <taxon>Ursidae</taxon>
        <taxon>Ailuropoda</taxon>
    </lineage>
</organism>
<dbReference type="InParanoid" id="D2I234"/>
<accession>D2I234</accession>
<protein>
    <submittedName>
        <fullName evidence="2">Uncharacterized protein</fullName>
    </submittedName>
</protein>
<reference evidence="2" key="1">
    <citation type="journal article" date="2010" name="Nature">
        <title>The sequence and de novo assembly of the giant panda genome.</title>
        <authorList>
            <person name="Li R."/>
            <person name="Fan W."/>
            <person name="Tian G."/>
            <person name="Zhu H."/>
            <person name="He L."/>
            <person name="Cai J."/>
            <person name="Huang Q."/>
            <person name="Cai Q."/>
            <person name="Li B."/>
            <person name="Bai Y."/>
            <person name="Zhang Z."/>
            <person name="Zhang Y."/>
            <person name="Wang W."/>
            <person name="Li J."/>
            <person name="Wei F."/>
            <person name="Li H."/>
            <person name="Jian M."/>
            <person name="Li J."/>
            <person name="Zhang Z."/>
            <person name="Nielsen R."/>
            <person name="Li D."/>
            <person name="Gu W."/>
            <person name="Yang Z."/>
            <person name="Xuan Z."/>
            <person name="Ryder O.A."/>
            <person name="Leung F.C."/>
            <person name="Zhou Y."/>
            <person name="Cao J."/>
            <person name="Sun X."/>
            <person name="Fu Y."/>
            <person name="Fang X."/>
            <person name="Guo X."/>
            <person name="Wang B."/>
            <person name="Hou R."/>
            <person name="Shen F."/>
            <person name="Mu B."/>
            <person name="Ni P."/>
            <person name="Lin R."/>
            <person name="Qian W."/>
            <person name="Wang G."/>
            <person name="Yu C."/>
            <person name="Nie W."/>
            <person name="Wang J."/>
            <person name="Wu Z."/>
            <person name="Liang H."/>
            <person name="Min J."/>
            <person name="Wu Q."/>
            <person name="Cheng S."/>
            <person name="Ruan J."/>
            <person name="Wang M."/>
            <person name="Shi Z."/>
            <person name="Wen M."/>
            <person name="Liu B."/>
            <person name="Ren X."/>
            <person name="Zheng H."/>
            <person name="Dong D."/>
            <person name="Cook K."/>
            <person name="Shan G."/>
            <person name="Zhang H."/>
            <person name="Kosiol C."/>
            <person name="Xie X."/>
            <person name="Lu Z."/>
            <person name="Zheng H."/>
            <person name="Li Y."/>
            <person name="Steiner C.C."/>
            <person name="Lam T.T."/>
            <person name="Lin S."/>
            <person name="Zhang Q."/>
            <person name="Li G."/>
            <person name="Tian J."/>
            <person name="Gong T."/>
            <person name="Liu H."/>
            <person name="Zhang D."/>
            <person name="Fang L."/>
            <person name="Ye C."/>
            <person name="Zhang J."/>
            <person name="Hu W."/>
            <person name="Xu A."/>
            <person name="Ren Y."/>
            <person name="Zhang G."/>
            <person name="Bruford M.W."/>
            <person name="Li Q."/>
            <person name="Ma L."/>
            <person name="Guo Y."/>
            <person name="An N."/>
            <person name="Hu Y."/>
            <person name="Zheng Y."/>
            <person name="Shi Y."/>
            <person name="Li Z."/>
            <person name="Liu Q."/>
            <person name="Chen Y."/>
            <person name="Zhao J."/>
            <person name="Qu N."/>
            <person name="Zhao S."/>
            <person name="Tian F."/>
            <person name="Wang X."/>
            <person name="Wang H."/>
            <person name="Xu L."/>
            <person name="Liu X."/>
            <person name="Vinar T."/>
            <person name="Wang Y."/>
            <person name="Lam T.W."/>
            <person name="Yiu S.M."/>
            <person name="Liu S."/>
            <person name="Zhang H."/>
            <person name="Li D."/>
            <person name="Huang Y."/>
            <person name="Wang X."/>
            <person name="Yang G."/>
            <person name="Jiang Z."/>
            <person name="Wang J."/>
            <person name="Qin N."/>
            <person name="Li L."/>
            <person name="Li J."/>
            <person name="Bolund L."/>
            <person name="Kristiansen K."/>
            <person name="Wong G.K."/>
            <person name="Olson M."/>
            <person name="Zhang X."/>
            <person name="Li S."/>
            <person name="Yang H."/>
            <person name="Wang J."/>
            <person name="Wang J."/>
        </authorList>
    </citation>
    <scope>NUCLEOTIDE SEQUENCE [LARGE SCALE GENOMIC DNA]</scope>
</reference>
<proteinExistence type="predicted"/>
<evidence type="ECO:0000256" key="1">
    <source>
        <dbReference type="SAM" id="Phobius"/>
    </source>
</evidence>
<dbReference type="EMBL" id="GL194098">
    <property type="protein sequence ID" value="EFB19883.1"/>
    <property type="molecule type" value="Genomic_DNA"/>
</dbReference>
<gene>
    <name evidence="2" type="ORF">PANDA_019410</name>
</gene>
<keyword evidence="1" id="KW-0812">Transmembrane</keyword>
<sequence length="288" mass="33257">MNCRKMDLLTLNQFSVLLWKNFTLKRRQFFTSTLEVLTALVFPVMILLFRTLTAIKVVGPYNYTSHPINTLPSYLKNPEEWELTYVPSNIDVVTEITENMKRNLNISVKVQGFTSEMELEKYIKYDYGSRKVLAAIIFYCNFKSSSDPLPLEDQGMQIMMMEEVLIFSEPIFRFSDCSFIFVFLMCYAIASIFFAFMVSTFFNKGAGYQIVMEKESHCDVEKISAIIHSHIPDATVENFTGAELSFILPKEYTQRFEALVNDLENKQKELGIANFGASITTMEEVFIK</sequence>
<keyword evidence="1" id="KW-1133">Transmembrane helix</keyword>
<feature type="transmembrane region" description="Helical" evidence="1">
    <location>
        <begin position="29"/>
        <end position="49"/>
    </location>
</feature>
<keyword evidence="1" id="KW-0472">Membrane</keyword>